<protein>
    <submittedName>
        <fullName evidence="1">Uncharacterized protein</fullName>
    </submittedName>
</protein>
<name>A0A9P6D128_PLEER</name>
<evidence type="ECO:0000313" key="1">
    <source>
        <dbReference type="EMBL" id="KAF9486997.1"/>
    </source>
</evidence>
<accession>A0A9P6D128</accession>
<gene>
    <name evidence="1" type="ORF">BDN71DRAFT_1514412</name>
</gene>
<keyword evidence="2" id="KW-1185">Reference proteome</keyword>
<organism evidence="1 2">
    <name type="scientific">Pleurotus eryngii</name>
    <name type="common">Boletus of the steppes</name>
    <dbReference type="NCBI Taxonomy" id="5323"/>
    <lineage>
        <taxon>Eukaryota</taxon>
        <taxon>Fungi</taxon>
        <taxon>Dikarya</taxon>
        <taxon>Basidiomycota</taxon>
        <taxon>Agaricomycotina</taxon>
        <taxon>Agaricomycetes</taxon>
        <taxon>Agaricomycetidae</taxon>
        <taxon>Agaricales</taxon>
        <taxon>Pleurotineae</taxon>
        <taxon>Pleurotaceae</taxon>
        <taxon>Pleurotus</taxon>
    </lineage>
</organism>
<dbReference type="AlphaFoldDB" id="A0A9P6D128"/>
<comment type="caution">
    <text evidence="1">The sequence shown here is derived from an EMBL/GenBank/DDBJ whole genome shotgun (WGS) entry which is preliminary data.</text>
</comment>
<reference evidence="1" key="1">
    <citation type="submission" date="2020-11" db="EMBL/GenBank/DDBJ databases">
        <authorList>
            <consortium name="DOE Joint Genome Institute"/>
            <person name="Ahrendt S."/>
            <person name="Riley R."/>
            <person name="Andreopoulos W."/>
            <person name="Labutti K."/>
            <person name="Pangilinan J."/>
            <person name="Ruiz-Duenas F.J."/>
            <person name="Barrasa J.M."/>
            <person name="Sanchez-Garcia M."/>
            <person name="Camarero S."/>
            <person name="Miyauchi S."/>
            <person name="Serrano A."/>
            <person name="Linde D."/>
            <person name="Babiker R."/>
            <person name="Drula E."/>
            <person name="Ayuso-Fernandez I."/>
            <person name="Pacheco R."/>
            <person name="Padilla G."/>
            <person name="Ferreira P."/>
            <person name="Barriuso J."/>
            <person name="Kellner H."/>
            <person name="Castanera R."/>
            <person name="Alfaro M."/>
            <person name="Ramirez L."/>
            <person name="Pisabarro A.G."/>
            <person name="Kuo A."/>
            <person name="Tritt A."/>
            <person name="Lipzen A."/>
            <person name="He G."/>
            <person name="Yan M."/>
            <person name="Ng V."/>
            <person name="Cullen D."/>
            <person name="Martin F."/>
            <person name="Rosso M.-N."/>
            <person name="Henrissat B."/>
            <person name="Hibbett D."/>
            <person name="Martinez A.T."/>
            <person name="Grigoriev I.V."/>
        </authorList>
    </citation>
    <scope>NUCLEOTIDE SEQUENCE</scope>
    <source>
        <strain evidence="1">ATCC 90797</strain>
    </source>
</reference>
<dbReference type="EMBL" id="MU154841">
    <property type="protein sequence ID" value="KAF9486997.1"/>
    <property type="molecule type" value="Genomic_DNA"/>
</dbReference>
<sequence length="172" mass="18616">MPFFVYLRAKIDVSPMACLDASVRHHVGTQCFSTRTRVATRGMPCPGLLLGKGERENEACLQLGYSARPVAPWAAEARKRAVKTYEFAANAGGEERRGEGKCQRDVAILAARHSELETRGFVRVSYPPQTSASQSIVRPLLSGYPVTVAGSSDPVYITAVCSKLVGSDIGER</sequence>
<dbReference type="Proteomes" id="UP000807025">
    <property type="component" value="Unassembled WGS sequence"/>
</dbReference>
<proteinExistence type="predicted"/>
<evidence type="ECO:0000313" key="2">
    <source>
        <dbReference type="Proteomes" id="UP000807025"/>
    </source>
</evidence>